<reference evidence="1" key="1">
    <citation type="submission" date="2020-04" db="EMBL/GenBank/DDBJ databases">
        <authorList>
            <person name="Chiriac C."/>
            <person name="Salcher M."/>
            <person name="Ghai R."/>
            <person name="Kavagutti S V."/>
        </authorList>
    </citation>
    <scope>NUCLEOTIDE SEQUENCE</scope>
</reference>
<accession>A0A6J5KKX0</accession>
<gene>
    <name evidence="1" type="ORF">UFOVP1_4</name>
</gene>
<dbReference type="EMBL" id="LR796139">
    <property type="protein sequence ID" value="CAB4120859.1"/>
    <property type="molecule type" value="Genomic_DNA"/>
</dbReference>
<protein>
    <submittedName>
        <fullName evidence="1">Uncharacterized protein</fullName>
    </submittedName>
</protein>
<sequence length="41" mass="4300">MLTLLCCVAVAVGMYVFNVQVASVVAKVKNLIVKPKNPPAA</sequence>
<evidence type="ECO:0000313" key="1">
    <source>
        <dbReference type="EMBL" id="CAB4120859.1"/>
    </source>
</evidence>
<name>A0A6J5KKX0_9CAUD</name>
<proteinExistence type="predicted"/>
<organism evidence="1">
    <name type="scientific">uncultured Caudovirales phage</name>
    <dbReference type="NCBI Taxonomy" id="2100421"/>
    <lineage>
        <taxon>Viruses</taxon>
        <taxon>Duplodnaviria</taxon>
        <taxon>Heunggongvirae</taxon>
        <taxon>Uroviricota</taxon>
        <taxon>Caudoviricetes</taxon>
        <taxon>Peduoviridae</taxon>
        <taxon>Maltschvirus</taxon>
        <taxon>Maltschvirus maltsch</taxon>
    </lineage>
</organism>